<dbReference type="KEGG" id="lbc:LACBIDRAFT_292906"/>
<keyword evidence="5 13" id="KW-0732">Signal</keyword>
<dbReference type="EMBL" id="DS547094">
    <property type="protein sequence ID" value="EDR12869.1"/>
    <property type="molecule type" value="Genomic_DNA"/>
</dbReference>
<dbReference type="FunFam" id="2.40.70.10:FF:000002">
    <property type="entry name" value="Vacuolar aspartic proteinase"/>
    <property type="match status" value="1"/>
</dbReference>
<evidence type="ECO:0000256" key="3">
    <source>
        <dbReference type="ARBA" id="ARBA00022554"/>
    </source>
</evidence>
<keyword evidence="9" id="KW-0325">Glycoprotein</keyword>
<dbReference type="InterPro" id="IPR001969">
    <property type="entry name" value="Aspartic_peptidase_AS"/>
</dbReference>
<feature type="domain" description="Peptidase A1" evidence="14">
    <location>
        <begin position="97"/>
        <end position="405"/>
    </location>
</feature>
<dbReference type="PANTHER" id="PTHR47966">
    <property type="entry name" value="BETA-SITE APP-CLEAVING ENZYME, ISOFORM A-RELATED"/>
    <property type="match status" value="1"/>
</dbReference>
<dbReference type="RefSeq" id="XP_001877133.1">
    <property type="nucleotide sequence ID" value="XM_001877098.1"/>
</dbReference>
<feature type="active site" evidence="10">
    <location>
        <position position="115"/>
    </location>
</feature>
<dbReference type="STRING" id="486041.B0CYE2"/>
<feature type="disulfide bond" evidence="11">
    <location>
        <begin position="128"/>
        <end position="133"/>
    </location>
</feature>
<evidence type="ECO:0000256" key="12">
    <source>
        <dbReference type="RuleBase" id="RU000454"/>
    </source>
</evidence>
<dbReference type="OrthoDB" id="771136at2759"/>
<dbReference type="GO" id="GO:0004190">
    <property type="term" value="F:aspartic-type endopeptidase activity"/>
    <property type="evidence" value="ECO:0007669"/>
    <property type="project" value="UniProtKB-KW"/>
</dbReference>
<dbReference type="AlphaFoldDB" id="B0CYE2"/>
<evidence type="ECO:0000256" key="1">
    <source>
        <dbReference type="ARBA" id="ARBA00004116"/>
    </source>
</evidence>
<dbReference type="HOGENOM" id="CLU_013253_3_4_1"/>
<feature type="chain" id="PRO_5002746977" evidence="13">
    <location>
        <begin position="17"/>
        <end position="408"/>
    </location>
</feature>
<proteinExistence type="inferred from homology"/>
<evidence type="ECO:0000256" key="8">
    <source>
        <dbReference type="ARBA" id="ARBA00023157"/>
    </source>
</evidence>
<dbReference type="Proteomes" id="UP000001194">
    <property type="component" value="Unassembled WGS sequence"/>
</dbReference>
<reference evidence="15 16" key="1">
    <citation type="journal article" date="2008" name="Nature">
        <title>The genome of Laccaria bicolor provides insights into mycorrhizal symbiosis.</title>
        <authorList>
            <person name="Martin F."/>
            <person name="Aerts A."/>
            <person name="Ahren D."/>
            <person name="Brun A."/>
            <person name="Danchin E.G.J."/>
            <person name="Duchaussoy F."/>
            <person name="Gibon J."/>
            <person name="Kohler A."/>
            <person name="Lindquist E."/>
            <person name="Pereda V."/>
            <person name="Salamov A."/>
            <person name="Shapiro H.J."/>
            <person name="Wuyts J."/>
            <person name="Blaudez D."/>
            <person name="Buee M."/>
            <person name="Brokstein P."/>
            <person name="Canbaeck B."/>
            <person name="Cohen D."/>
            <person name="Courty P.E."/>
            <person name="Coutinho P.M."/>
            <person name="Delaruelle C."/>
            <person name="Detter J.C."/>
            <person name="Deveau A."/>
            <person name="DiFazio S."/>
            <person name="Duplessis S."/>
            <person name="Fraissinet-Tachet L."/>
            <person name="Lucic E."/>
            <person name="Frey-Klett P."/>
            <person name="Fourrey C."/>
            <person name="Feussner I."/>
            <person name="Gay G."/>
            <person name="Grimwood J."/>
            <person name="Hoegger P.J."/>
            <person name="Jain P."/>
            <person name="Kilaru S."/>
            <person name="Labbe J."/>
            <person name="Lin Y.C."/>
            <person name="Legue V."/>
            <person name="Le Tacon F."/>
            <person name="Marmeisse R."/>
            <person name="Melayah D."/>
            <person name="Montanini B."/>
            <person name="Muratet M."/>
            <person name="Nehls U."/>
            <person name="Niculita-Hirzel H."/>
            <person name="Oudot-Le Secq M.P."/>
            <person name="Peter M."/>
            <person name="Quesneville H."/>
            <person name="Rajashekar B."/>
            <person name="Reich M."/>
            <person name="Rouhier N."/>
            <person name="Schmutz J."/>
            <person name="Yin T."/>
            <person name="Chalot M."/>
            <person name="Henrissat B."/>
            <person name="Kuees U."/>
            <person name="Lucas S."/>
            <person name="Van de Peer Y."/>
            <person name="Podila G.K."/>
            <person name="Polle A."/>
            <person name="Pukkila P.J."/>
            <person name="Richardson P.M."/>
            <person name="Rouze P."/>
            <person name="Sanders I.R."/>
            <person name="Stajich J.E."/>
            <person name="Tunlid A."/>
            <person name="Tuskan G."/>
            <person name="Grigoriev I.V."/>
        </authorList>
    </citation>
    <scope>NUCLEOTIDE SEQUENCE [LARGE SCALE GENOMIC DNA]</scope>
    <source>
        <strain evidence="16">S238N-H82 / ATCC MYA-4686</strain>
    </source>
</reference>
<gene>
    <name evidence="15" type="primary">PR_A8</name>
    <name evidence="15" type="ORF">LACBIDRAFT_292906</name>
</gene>
<keyword evidence="4 12" id="KW-0645">Protease</keyword>
<feature type="active site" evidence="10">
    <location>
        <position position="297"/>
    </location>
</feature>
<dbReference type="InterPro" id="IPR001461">
    <property type="entry name" value="Aspartic_peptidase_A1"/>
</dbReference>
<evidence type="ECO:0000256" key="4">
    <source>
        <dbReference type="ARBA" id="ARBA00022670"/>
    </source>
</evidence>
<evidence type="ECO:0000256" key="7">
    <source>
        <dbReference type="ARBA" id="ARBA00022801"/>
    </source>
</evidence>
<evidence type="ECO:0000313" key="15">
    <source>
        <dbReference type="EMBL" id="EDR12869.1"/>
    </source>
</evidence>
<dbReference type="PRINTS" id="PR00792">
    <property type="entry name" value="PEPSIN"/>
</dbReference>
<evidence type="ECO:0000256" key="6">
    <source>
        <dbReference type="ARBA" id="ARBA00022750"/>
    </source>
</evidence>
<feature type="disulfide bond" evidence="11">
    <location>
        <begin position="331"/>
        <end position="364"/>
    </location>
</feature>
<keyword evidence="8 11" id="KW-1015">Disulfide bond</keyword>
<dbReference type="FunCoup" id="B0CYE2">
    <property type="interactions" value="47"/>
</dbReference>
<comment type="subcellular location">
    <subcellularLocation>
        <location evidence="1">Vacuole</location>
    </subcellularLocation>
</comment>
<evidence type="ECO:0000256" key="13">
    <source>
        <dbReference type="SAM" id="SignalP"/>
    </source>
</evidence>
<feature type="signal peptide" evidence="13">
    <location>
        <begin position="1"/>
        <end position="16"/>
    </location>
</feature>
<dbReference type="MEROPS" id="A01.018"/>
<evidence type="ECO:0000256" key="2">
    <source>
        <dbReference type="ARBA" id="ARBA00007447"/>
    </source>
</evidence>
<dbReference type="GO" id="GO:0000324">
    <property type="term" value="C:fungal-type vacuole"/>
    <property type="evidence" value="ECO:0007669"/>
    <property type="project" value="InterPro"/>
</dbReference>
<evidence type="ECO:0000313" key="16">
    <source>
        <dbReference type="Proteomes" id="UP000001194"/>
    </source>
</evidence>
<evidence type="ECO:0000256" key="5">
    <source>
        <dbReference type="ARBA" id="ARBA00022729"/>
    </source>
</evidence>
<dbReference type="PROSITE" id="PS00141">
    <property type="entry name" value="ASP_PROTEASE"/>
    <property type="match status" value="2"/>
</dbReference>
<dbReference type="InterPro" id="IPR033121">
    <property type="entry name" value="PEPTIDASE_A1"/>
</dbReference>
<name>B0CYE2_LACBS</name>
<dbReference type="InterPro" id="IPR033819">
    <property type="entry name" value="Saccharopepsin"/>
</dbReference>
<dbReference type="Pfam" id="PF00026">
    <property type="entry name" value="Asp"/>
    <property type="match status" value="1"/>
</dbReference>
<keyword evidence="3" id="KW-0926">Vacuole</keyword>
<dbReference type="FunFam" id="2.40.70.10:FF:000036">
    <property type="entry name" value="Vacuolar aspartic protease"/>
    <property type="match status" value="1"/>
</dbReference>
<evidence type="ECO:0000256" key="10">
    <source>
        <dbReference type="PIRSR" id="PIRSR601461-1"/>
    </source>
</evidence>
<keyword evidence="6 12" id="KW-0064">Aspartyl protease</keyword>
<organism evidence="16">
    <name type="scientific">Laccaria bicolor (strain S238N-H82 / ATCC MYA-4686)</name>
    <name type="common">Bicoloured deceiver</name>
    <name type="synonym">Laccaria laccata var. bicolor</name>
    <dbReference type="NCBI Taxonomy" id="486041"/>
    <lineage>
        <taxon>Eukaryota</taxon>
        <taxon>Fungi</taxon>
        <taxon>Dikarya</taxon>
        <taxon>Basidiomycota</taxon>
        <taxon>Agaricomycotina</taxon>
        <taxon>Agaricomycetes</taxon>
        <taxon>Agaricomycetidae</taxon>
        <taxon>Agaricales</taxon>
        <taxon>Agaricineae</taxon>
        <taxon>Hydnangiaceae</taxon>
        <taxon>Laccaria</taxon>
    </lineage>
</organism>
<dbReference type="SUPFAM" id="SSF50630">
    <property type="entry name" value="Acid proteases"/>
    <property type="match status" value="1"/>
</dbReference>
<evidence type="ECO:0000259" key="14">
    <source>
        <dbReference type="PROSITE" id="PS51767"/>
    </source>
</evidence>
<evidence type="ECO:0000256" key="11">
    <source>
        <dbReference type="PIRSR" id="PIRSR601461-2"/>
    </source>
</evidence>
<comment type="similarity">
    <text evidence="2 12">Belongs to the peptidase A1 family.</text>
</comment>
<dbReference type="InterPro" id="IPR021109">
    <property type="entry name" value="Peptidase_aspartic_dom_sf"/>
</dbReference>
<keyword evidence="7 12" id="KW-0378">Hydrolase</keyword>
<protein>
    <submittedName>
        <fullName evidence="15">Aspartic peptidase A1</fullName>
    </submittedName>
</protein>
<dbReference type="Gene3D" id="2.40.70.10">
    <property type="entry name" value="Acid Proteases"/>
    <property type="match status" value="2"/>
</dbReference>
<dbReference type="GeneID" id="6072092"/>
<evidence type="ECO:0000256" key="9">
    <source>
        <dbReference type="ARBA" id="ARBA00023180"/>
    </source>
</evidence>
<dbReference type="PANTHER" id="PTHR47966:SF51">
    <property type="entry name" value="BETA-SITE APP-CLEAVING ENZYME, ISOFORM A-RELATED"/>
    <property type="match status" value="1"/>
</dbReference>
<sequence length="408" mass="44153">MIFLPLALALLSFAEASRIHKLKLHKLPPTTSNPQFESAYLAEKYGASGSQPQMPLLGVGGTGRRVAMQNGEPLFWTQDELKGGHSVPLSNFMNAQYFTEISIGNPPQSFKVILDTGSSNLWVPSVKCTSIACFLHTKYDSASSSTFKANGSEFSIHYGSGSMEGFVSNDLLSIGDITIKGQDFAEAVKEPGLAFAFGKFDGILGLGYDTISVNHIIPPFYSMINQGLIDSPVFSFRLGSSEEDGGEAVFGGIDESAYKGKITYVPVRRKAYWEVELEKVSFGNDDLELESTGAAIDTGTSLIVLPTDIAEMLNTQIGAKKSWNGQYQVDCAKVPSLPELSFYFGGKPYPLKGTDYILEVQGTCISAFTGMDLNLPGGSLWIIGDAFLRRYFTVYDLGRNAVGFAEAA</sequence>
<keyword evidence="16" id="KW-1185">Reference proteome</keyword>
<dbReference type="PROSITE" id="PS51767">
    <property type="entry name" value="PEPTIDASE_A1"/>
    <property type="match status" value="1"/>
</dbReference>
<dbReference type="InParanoid" id="B0CYE2"/>
<accession>B0CYE2</accession>
<dbReference type="CDD" id="cd05488">
    <property type="entry name" value="Proteinase_A_fungi"/>
    <property type="match status" value="1"/>
</dbReference>
<dbReference type="GO" id="GO:0006508">
    <property type="term" value="P:proteolysis"/>
    <property type="evidence" value="ECO:0007669"/>
    <property type="project" value="UniProtKB-KW"/>
</dbReference>